<evidence type="ECO:0000313" key="3">
    <source>
        <dbReference type="Proteomes" id="UP000193920"/>
    </source>
</evidence>
<organism evidence="2 3">
    <name type="scientific">Neocallimastix californiae</name>
    <dbReference type="NCBI Taxonomy" id="1754190"/>
    <lineage>
        <taxon>Eukaryota</taxon>
        <taxon>Fungi</taxon>
        <taxon>Fungi incertae sedis</taxon>
        <taxon>Chytridiomycota</taxon>
        <taxon>Chytridiomycota incertae sedis</taxon>
        <taxon>Neocallimastigomycetes</taxon>
        <taxon>Neocallimastigales</taxon>
        <taxon>Neocallimastigaceae</taxon>
        <taxon>Neocallimastix</taxon>
    </lineage>
</organism>
<dbReference type="Proteomes" id="UP000193920">
    <property type="component" value="Unassembled WGS sequence"/>
</dbReference>
<dbReference type="PANTHER" id="PTHR47219:SF20">
    <property type="entry name" value="TBC1 DOMAIN FAMILY MEMBER 2B"/>
    <property type="match status" value="1"/>
</dbReference>
<dbReference type="Gene3D" id="1.10.10.750">
    <property type="entry name" value="Ypt/Rab-GAP domain of gyp1p, domain 1"/>
    <property type="match status" value="1"/>
</dbReference>
<dbReference type="Pfam" id="PF00566">
    <property type="entry name" value="RabGAP-TBC"/>
    <property type="match status" value="1"/>
</dbReference>
<dbReference type="InterPro" id="IPR035969">
    <property type="entry name" value="Rab-GAP_TBC_sf"/>
</dbReference>
<dbReference type="PANTHER" id="PTHR47219">
    <property type="entry name" value="RAB GTPASE-ACTIVATING PROTEIN 1-LIKE"/>
    <property type="match status" value="1"/>
</dbReference>
<evidence type="ECO:0000259" key="1">
    <source>
        <dbReference type="PROSITE" id="PS50086"/>
    </source>
</evidence>
<dbReference type="GO" id="GO:0031267">
    <property type="term" value="F:small GTPase binding"/>
    <property type="evidence" value="ECO:0007669"/>
    <property type="project" value="TreeGrafter"/>
</dbReference>
<dbReference type="OrthoDB" id="294251at2759"/>
<proteinExistence type="predicted"/>
<protein>
    <submittedName>
        <fullName evidence="2">RabGAP/TBC</fullName>
    </submittedName>
</protein>
<accession>A0A1Y2FCR4</accession>
<dbReference type="SMART" id="SM00164">
    <property type="entry name" value="TBC"/>
    <property type="match status" value="1"/>
</dbReference>
<dbReference type="EMBL" id="MCOG01000010">
    <property type="protein sequence ID" value="ORY81719.1"/>
    <property type="molecule type" value="Genomic_DNA"/>
</dbReference>
<gene>
    <name evidence="2" type="ORF">LY90DRAFT_697694</name>
</gene>
<sequence length="389" mass="45640">MDDVEKKIVDIDLNNNYSDDKNQFQSDEHINKSERIVEIPLFESSNITNEIDEENKVDYDKYGFKKSYKYISKERQEEYEIYYQRILERRERKWNILIEEHHGEFPPKSSKLKKFIRKGIPGYIRSKCWLYYSGAEEEMLNNRGLYSKLLKCEYTDRNKGLTKNESKALDCIYAVEKDLFRTFPDNKYFEVDSSVLAMDVDENSTSPSKKYYINPYIGSLRNILVAFVYYSLPESDNGYGGTSYTIGYCQSLNYIAGLVLLIFSLNNEQLNKSTTELEETCFWVFAILIGKILPKEMYGENGMEGAIIEQELLWNLIIDENGRKFGVKKVAKWKKEMEKKNNMMNGLDNIPESENLTKLGILTFKWMTTCFVSVLPIETVLRVWDCIFT</sequence>
<comment type="caution">
    <text evidence="2">The sequence shown here is derived from an EMBL/GenBank/DDBJ whole genome shotgun (WGS) entry which is preliminary data.</text>
</comment>
<dbReference type="InterPro" id="IPR050302">
    <property type="entry name" value="Rab_GAP_TBC_domain"/>
</dbReference>
<dbReference type="SUPFAM" id="SSF47923">
    <property type="entry name" value="Ypt/Rab-GAP domain of gyp1p"/>
    <property type="match status" value="2"/>
</dbReference>
<reference evidence="2 3" key="1">
    <citation type="submission" date="2016-08" db="EMBL/GenBank/DDBJ databases">
        <title>A Parts List for Fungal Cellulosomes Revealed by Comparative Genomics.</title>
        <authorList>
            <consortium name="DOE Joint Genome Institute"/>
            <person name="Haitjema C.H."/>
            <person name="Gilmore S.P."/>
            <person name="Henske J.K."/>
            <person name="Solomon K.V."/>
            <person name="De Groot R."/>
            <person name="Kuo A."/>
            <person name="Mondo S.J."/>
            <person name="Salamov A.A."/>
            <person name="Labutti K."/>
            <person name="Zhao Z."/>
            <person name="Chiniquy J."/>
            <person name="Barry K."/>
            <person name="Brewer H.M."/>
            <person name="Purvine S.O."/>
            <person name="Wright A.T."/>
            <person name="Boxma B."/>
            <person name="Van Alen T."/>
            <person name="Hackstein J.H."/>
            <person name="Baker S.E."/>
            <person name="Grigoriev I.V."/>
            <person name="O'Malley M.A."/>
        </authorList>
    </citation>
    <scope>NUCLEOTIDE SEQUENCE [LARGE SCALE GENOMIC DNA]</scope>
    <source>
        <strain evidence="2 3">G1</strain>
    </source>
</reference>
<dbReference type="GO" id="GO:0005096">
    <property type="term" value="F:GTPase activator activity"/>
    <property type="evidence" value="ECO:0007669"/>
    <property type="project" value="TreeGrafter"/>
</dbReference>
<evidence type="ECO:0000313" key="2">
    <source>
        <dbReference type="EMBL" id="ORY81719.1"/>
    </source>
</evidence>
<feature type="domain" description="Rab-GAP TBC" evidence="1">
    <location>
        <begin position="119"/>
        <end position="389"/>
    </location>
</feature>
<dbReference type="InterPro" id="IPR000195">
    <property type="entry name" value="Rab-GAP-TBC_dom"/>
</dbReference>
<dbReference type="STRING" id="1754190.A0A1Y2FCR4"/>
<dbReference type="Gene3D" id="1.10.472.80">
    <property type="entry name" value="Ypt/Rab-GAP domain of gyp1p, domain 3"/>
    <property type="match status" value="1"/>
</dbReference>
<dbReference type="AlphaFoldDB" id="A0A1Y2FCR4"/>
<dbReference type="PROSITE" id="PS50086">
    <property type="entry name" value="TBC_RABGAP"/>
    <property type="match status" value="1"/>
</dbReference>
<name>A0A1Y2FCR4_9FUNG</name>
<keyword evidence="3" id="KW-1185">Reference proteome</keyword>
<dbReference type="Gene3D" id="1.10.8.270">
    <property type="entry name" value="putative rabgap domain of human tbc1 domain family member 14 like domains"/>
    <property type="match status" value="1"/>
</dbReference>